<dbReference type="Gene3D" id="3.40.1580.10">
    <property type="entry name" value="SMI1/KNR4-like"/>
    <property type="match status" value="1"/>
</dbReference>
<dbReference type="SMART" id="SM00860">
    <property type="entry name" value="SMI1_KNR4"/>
    <property type="match status" value="1"/>
</dbReference>
<keyword evidence="3" id="KW-1185">Reference proteome</keyword>
<evidence type="ECO:0000259" key="1">
    <source>
        <dbReference type="SMART" id="SM00860"/>
    </source>
</evidence>
<proteinExistence type="predicted"/>
<feature type="domain" description="Knr4/Smi1-like" evidence="1">
    <location>
        <begin position="11"/>
        <end position="139"/>
    </location>
</feature>
<dbReference type="Pfam" id="PF09346">
    <property type="entry name" value="SMI1_KNR4"/>
    <property type="match status" value="1"/>
</dbReference>
<dbReference type="RefSeq" id="WP_172600663.1">
    <property type="nucleotide sequence ID" value="NZ_AP025334.1"/>
</dbReference>
<accession>A0ABN6LVD4</accession>
<gene>
    <name evidence="2" type="ORF">PDTA9734_30920</name>
</gene>
<name>A0ABN6LVD4_9ENTR</name>
<evidence type="ECO:0000313" key="3">
    <source>
        <dbReference type="Proteomes" id="UP001320460"/>
    </source>
</evidence>
<dbReference type="Proteomes" id="UP001320460">
    <property type="component" value="Chromosome"/>
</dbReference>
<dbReference type="InterPro" id="IPR018958">
    <property type="entry name" value="Knr4/Smi1-like_dom"/>
</dbReference>
<dbReference type="SUPFAM" id="SSF160631">
    <property type="entry name" value="SMI1/KNR4-like"/>
    <property type="match status" value="1"/>
</dbReference>
<organism evidence="2 3">
    <name type="scientific">Phytobacter diazotrophicus</name>
    <dbReference type="NCBI Taxonomy" id="395631"/>
    <lineage>
        <taxon>Bacteria</taxon>
        <taxon>Pseudomonadati</taxon>
        <taxon>Pseudomonadota</taxon>
        <taxon>Gammaproteobacteria</taxon>
        <taxon>Enterobacterales</taxon>
        <taxon>Enterobacteriaceae</taxon>
        <taxon>Phytobacter</taxon>
    </lineage>
</organism>
<reference evidence="2 3" key="1">
    <citation type="submission" date="2021-12" db="EMBL/GenBank/DDBJ databases">
        <title>Complete genome sequence of Phytobacter diazotrophicus TA9734.</title>
        <authorList>
            <person name="Kubota H."/>
            <person name="Nakayama Y."/>
            <person name="Ariyoshi T."/>
        </authorList>
    </citation>
    <scope>NUCLEOTIDE SEQUENCE [LARGE SCALE GENOMIC DNA]</scope>
    <source>
        <strain evidence="2 3">TA9734</strain>
    </source>
</reference>
<evidence type="ECO:0000313" key="2">
    <source>
        <dbReference type="EMBL" id="BDD51605.1"/>
    </source>
</evidence>
<protein>
    <recommendedName>
        <fullName evidence="1">Knr4/Smi1-like domain-containing protein</fullName>
    </recommendedName>
</protein>
<dbReference type="EMBL" id="AP025334">
    <property type="protein sequence ID" value="BDD51605.1"/>
    <property type="molecule type" value="Genomic_DNA"/>
</dbReference>
<sequence length="149" mass="16550">MMIKLVDSSPAVTADELGDIEASLGVSFPDILTSLWLISNGGKLEDGRRVYQSEKYENDIKYFLSILRANSPGLLTADGYYRTLVVDKKILPANFLPFAIDGGGFPYCMNLDDGAVYFANLESQKNIFLEQSLESFISKVITEDEAWGF</sequence>
<dbReference type="InterPro" id="IPR037883">
    <property type="entry name" value="Knr4/Smi1-like_sf"/>
</dbReference>